<dbReference type="InterPro" id="IPR027396">
    <property type="entry name" value="DsrEFH-like"/>
</dbReference>
<dbReference type="InterPro" id="IPR003787">
    <property type="entry name" value="Sulphur_relay_DsrE/F-like"/>
</dbReference>
<name>A0A4S8I1F2_9BACT</name>
<sequence>MCKINTFIVVFVLLPVLTIAQTTAYRVIFDITSGDTAAHKTVIRQLKGISQSRPDAQLEVAIYSDALAMVLKDKSIIADAVKELSSNKKASFKVCAATMKRNNVDKSQLIAGVDIVPDAIYEIVTKQHEGWGYIKVAQ</sequence>
<keyword evidence="2" id="KW-1185">Reference proteome</keyword>
<evidence type="ECO:0000313" key="1">
    <source>
        <dbReference type="EMBL" id="THU41745.1"/>
    </source>
</evidence>
<dbReference type="PANTHER" id="PTHR37691">
    <property type="entry name" value="BLR3518 PROTEIN"/>
    <property type="match status" value="1"/>
</dbReference>
<accession>A0A4S8I1F2</accession>
<protein>
    <submittedName>
        <fullName evidence="1">Uncharacterized protein</fullName>
    </submittedName>
</protein>
<dbReference type="EMBL" id="STFF01000001">
    <property type="protein sequence ID" value="THU41745.1"/>
    <property type="molecule type" value="Genomic_DNA"/>
</dbReference>
<dbReference type="SUPFAM" id="SSF75169">
    <property type="entry name" value="DsrEFH-like"/>
    <property type="match status" value="1"/>
</dbReference>
<dbReference type="OrthoDB" id="678766at2"/>
<dbReference type="PANTHER" id="PTHR37691:SF1">
    <property type="entry name" value="BLR3518 PROTEIN"/>
    <property type="match status" value="1"/>
</dbReference>
<dbReference type="Pfam" id="PF02635">
    <property type="entry name" value="DsrE"/>
    <property type="match status" value="1"/>
</dbReference>
<proteinExistence type="predicted"/>
<evidence type="ECO:0000313" key="2">
    <source>
        <dbReference type="Proteomes" id="UP000306918"/>
    </source>
</evidence>
<reference evidence="1 2" key="1">
    <citation type="submission" date="2019-04" db="EMBL/GenBank/DDBJ databases">
        <title>Niastella caeni sp. nov., isolated from activated sludge.</title>
        <authorList>
            <person name="Sheng M."/>
        </authorList>
    </citation>
    <scope>NUCLEOTIDE SEQUENCE [LARGE SCALE GENOMIC DNA]</scope>
    <source>
        <strain evidence="1 2">HX-2-15</strain>
    </source>
</reference>
<dbReference type="AlphaFoldDB" id="A0A4S8I1F2"/>
<gene>
    <name evidence="1" type="ORF">FAM09_06495</name>
</gene>
<dbReference type="Gene3D" id="3.40.1260.10">
    <property type="entry name" value="DsrEFH-like"/>
    <property type="match status" value="1"/>
</dbReference>
<organism evidence="1 2">
    <name type="scientific">Niastella caeni</name>
    <dbReference type="NCBI Taxonomy" id="2569763"/>
    <lineage>
        <taxon>Bacteria</taxon>
        <taxon>Pseudomonadati</taxon>
        <taxon>Bacteroidota</taxon>
        <taxon>Chitinophagia</taxon>
        <taxon>Chitinophagales</taxon>
        <taxon>Chitinophagaceae</taxon>
        <taxon>Niastella</taxon>
    </lineage>
</organism>
<dbReference type="Proteomes" id="UP000306918">
    <property type="component" value="Unassembled WGS sequence"/>
</dbReference>
<comment type="caution">
    <text evidence="1">The sequence shown here is derived from an EMBL/GenBank/DDBJ whole genome shotgun (WGS) entry which is preliminary data.</text>
</comment>
<dbReference type="RefSeq" id="WP_136576233.1">
    <property type="nucleotide sequence ID" value="NZ_STFF01000001.1"/>
</dbReference>